<name>A0A413FQ29_WEICO</name>
<dbReference type="PANTHER" id="PTHR11644">
    <property type="entry name" value="CYTIDINE DEAMINASE"/>
    <property type="match status" value="1"/>
</dbReference>
<dbReference type="Pfam" id="PF00383">
    <property type="entry name" value="dCMP_cyt_deam_1"/>
    <property type="match status" value="1"/>
</dbReference>
<dbReference type="AlphaFoldDB" id="A0A413FQ29"/>
<dbReference type="InterPro" id="IPR016193">
    <property type="entry name" value="Cytidine_deaminase-like"/>
</dbReference>
<evidence type="ECO:0000256" key="1">
    <source>
        <dbReference type="ARBA" id="ARBA00006576"/>
    </source>
</evidence>
<dbReference type="GO" id="GO:0055086">
    <property type="term" value="P:nucleobase-containing small molecule metabolic process"/>
    <property type="evidence" value="ECO:0007669"/>
    <property type="project" value="UniProtKB-ARBA"/>
</dbReference>
<dbReference type="InterPro" id="IPR002125">
    <property type="entry name" value="CMP_dCMP_dom"/>
</dbReference>
<dbReference type="GO" id="GO:0004126">
    <property type="term" value="F:cytidine deaminase activity"/>
    <property type="evidence" value="ECO:0007669"/>
    <property type="project" value="UniProtKB-ARBA"/>
</dbReference>
<dbReference type="PROSITE" id="PS51747">
    <property type="entry name" value="CYT_DCMP_DEAMINASES_2"/>
    <property type="match status" value="1"/>
</dbReference>
<gene>
    <name evidence="2" type="ORF">H7R52_01210</name>
</gene>
<protein>
    <submittedName>
        <fullName evidence="2">Cytidine deaminase</fullName>
    </submittedName>
</protein>
<dbReference type="GO" id="GO:0008270">
    <property type="term" value="F:zinc ion binding"/>
    <property type="evidence" value="ECO:0007669"/>
    <property type="project" value="TreeGrafter"/>
</dbReference>
<reference evidence="2" key="1">
    <citation type="submission" date="2020-08" db="EMBL/GenBank/DDBJ databases">
        <title>Complete genome sequence of Weissella confusa strain FS54 provides insights into metabolic potential.</title>
        <authorList>
            <person name="Fhoula I."/>
            <person name="Najjari A."/>
            <person name="Lekired A."/>
            <person name="Bessrour-Aouam N."/>
            <person name="Jaballah S."/>
            <person name="Klibi N."/>
            <person name="Ouzari H.-I."/>
        </authorList>
    </citation>
    <scope>NUCLEOTIDE SEQUENCE</scope>
    <source>
        <strain evidence="2">FS54</strain>
    </source>
</reference>
<dbReference type="EMBL" id="JACSZT010000002">
    <property type="protein sequence ID" value="MBC6498199.1"/>
    <property type="molecule type" value="Genomic_DNA"/>
</dbReference>
<comment type="caution">
    <text evidence="2">The sequence shown here is derived from an EMBL/GenBank/DDBJ whole genome shotgun (WGS) entry which is preliminary data.</text>
</comment>
<dbReference type="SUPFAM" id="SSF53927">
    <property type="entry name" value="Cytidine deaminase-like"/>
    <property type="match status" value="1"/>
</dbReference>
<dbReference type="InterPro" id="IPR050202">
    <property type="entry name" value="Cyt/Deoxycyt_deaminase"/>
</dbReference>
<dbReference type="Proteomes" id="UP000650485">
    <property type="component" value="Unassembled WGS sequence"/>
</dbReference>
<dbReference type="CDD" id="cd01283">
    <property type="entry name" value="cytidine_deaminase"/>
    <property type="match status" value="1"/>
</dbReference>
<evidence type="ECO:0000313" key="3">
    <source>
        <dbReference type="Proteomes" id="UP000650485"/>
    </source>
</evidence>
<evidence type="ECO:0000313" key="2">
    <source>
        <dbReference type="EMBL" id="MBC6498199.1"/>
    </source>
</evidence>
<dbReference type="RefSeq" id="WP_118704112.1">
    <property type="nucleotide sequence ID" value="NZ_CABJBN010000004.1"/>
</dbReference>
<accession>A0A413FQ29</accession>
<comment type="similarity">
    <text evidence="1">Belongs to the cytidine and deoxycytidylate deaminase family.</text>
</comment>
<dbReference type="GO" id="GO:0005829">
    <property type="term" value="C:cytosol"/>
    <property type="evidence" value="ECO:0007669"/>
    <property type="project" value="TreeGrafter"/>
</dbReference>
<dbReference type="GO" id="GO:0072527">
    <property type="term" value="P:pyrimidine-containing compound metabolic process"/>
    <property type="evidence" value="ECO:0007669"/>
    <property type="project" value="UniProtKB-ARBA"/>
</dbReference>
<sequence length="124" mass="13652">MTFEELTNLAKEKVSPRELTPNCYVASVACALETEDGHVYTGVSIDSSSSLGFCAEHGAIADMIQHNESRVARCVAVHYSGKIYAPCGRCRQFFYNINPDNLATKFLLPDNDTTDLATLLPYLN</sequence>
<organism evidence="2 3">
    <name type="scientific">Weissella confusa</name>
    <name type="common">Lactobacillus confusus</name>
    <dbReference type="NCBI Taxonomy" id="1583"/>
    <lineage>
        <taxon>Bacteria</taxon>
        <taxon>Bacillati</taxon>
        <taxon>Bacillota</taxon>
        <taxon>Bacilli</taxon>
        <taxon>Lactobacillales</taxon>
        <taxon>Lactobacillaceae</taxon>
        <taxon>Weissella</taxon>
    </lineage>
</organism>
<dbReference type="PANTHER" id="PTHR11644:SF2">
    <property type="entry name" value="CYTIDINE DEAMINASE"/>
    <property type="match status" value="1"/>
</dbReference>
<proteinExistence type="inferred from homology"/>
<dbReference type="Gene3D" id="3.40.140.10">
    <property type="entry name" value="Cytidine Deaminase, domain 2"/>
    <property type="match status" value="1"/>
</dbReference>